<feature type="signal peptide" evidence="1">
    <location>
        <begin position="1"/>
        <end position="27"/>
    </location>
</feature>
<comment type="caution">
    <text evidence="3">The sequence shown here is derived from an EMBL/GenBank/DDBJ whole genome shotgun (WGS) entry which is preliminary data.</text>
</comment>
<sequence>MTKTFKLLSTIPLMLLSISLISPICFSDELYSNNNGQPQNSDSNKEDDSLPKALRNQNNEIDSQTSSPRQTNDFAFRNSKGFVDTIELDTIHHNLLIDDFNNTAKDEQGHPLAMNNGKIIEHPQLSNNANLYTPGQCTYYVFDKRAQTGRPISTFWGDAKFWAQMAANEGFKVDHTPSVGSILQTPEGASGHVAFVEAINIDGSVRITEMNYLGVYIVSSRTISTYSVSNYNYIH</sequence>
<dbReference type="SUPFAM" id="SSF54001">
    <property type="entry name" value="Cysteine proteinases"/>
    <property type="match status" value="1"/>
</dbReference>
<name>A0A9Q4D4Y1_9STAP</name>
<protein>
    <submittedName>
        <fullName evidence="3">CHAP domain-containing protein</fullName>
    </submittedName>
</protein>
<dbReference type="EMBL" id="JANSKX010000002">
    <property type="protein sequence ID" value="MCY1593720.1"/>
    <property type="molecule type" value="Genomic_DNA"/>
</dbReference>
<evidence type="ECO:0000313" key="3">
    <source>
        <dbReference type="EMBL" id="MCY1593720.1"/>
    </source>
</evidence>
<dbReference type="InterPro" id="IPR007921">
    <property type="entry name" value="CHAP_dom"/>
</dbReference>
<dbReference type="Pfam" id="PF05257">
    <property type="entry name" value="CHAP"/>
    <property type="match status" value="1"/>
</dbReference>
<accession>A0A9Q4D4Y1</accession>
<keyword evidence="1" id="KW-0732">Signal</keyword>
<evidence type="ECO:0000256" key="1">
    <source>
        <dbReference type="SAM" id="SignalP"/>
    </source>
</evidence>
<dbReference type="Gene3D" id="3.90.1720.10">
    <property type="entry name" value="endopeptidase domain like (from Nostoc punctiforme)"/>
    <property type="match status" value="1"/>
</dbReference>
<dbReference type="InterPro" id="IPR038765">
    <property type="entry name" value="Papain-like_cys_pep_sf"/>
</dbReference>
<proteinExistence type="predicted"/>
<dbReference type="PROSITE" id="PS50911">
    <property type="entry name" value="CHAP"/>
    <property type="match status" value="1"/>
</dbReference>
<evidence type="ECO:0000313" key="4">
    <source>
        <dbReference type="Proteomes" id="UP001081438"/>
    </source>
</evidence>
<dbReference type="Proteomes" id="UP001081438">
    <property type="component" value="Unassembled WGS sequence"/>
</dbReference>
<reference evidence="3" key="1">
    <citation type="journal article" date="2022" name="Int. J. Mol. Sci.">
        <title>Phenotypic and genotypic virulence characterisation of Staphylococcus pettenkoferi strains isolated from human bloodstream and diabetic foot infections.</title>
        <authorList>
            <person name="Magnan C."/>
        </authorList>
    </citation>
    <scope>NUCLEOTIDE SEQUENCE</scope>
    <source>
        <strain evidence="3">NSP020P</strain>
    </source>
</reference>
<dbReference type="AlphaFoldDB" id="A0A9Q4D4Y1"/>
<feature type="chain" id="PRO_5040391377" evidence="1">
    <location>
        <begin position="28"/>
        <end position="235"/>
    </location>
</feature>
<feature type="domain" description="Peptidase C51" evidence="2">
    <location>
        <begin position="112"/>
        <end position="235"/>
    </location>
</feature>
<gene>
    <name evidence="3" type="ORF">NW112_00525</name>
</gene>
<organism evidence="3 4">
    <name type="scientific">Staphylococcus pettenkoferi</name>
    <dbReference type="NCBI Taxonomy" id="170573"/>
    <lineage>
        <taxon>Bacteria</taxon>
        <taxon>Bacillati</taxon>
        <taxon>Bacillota</taxon>
        <taxon>Bacilli</taxon>
        <taxon>Bacillales</taxon>
        <taxon>Staphylococcaceae</taxon>
        <taxon>Staphylococcus</taxon>
    </lineage>
</organism>
<evidence type="ECO:0000259" key="2">
    <source>
        <dbReference type="PROSITE" id="PS50911"/>
    </source>
</evidence>